<evidence type="ECO:0000256" key="12">
    <source>
        <dbReference type="SAM" id="SignalP"/>
    </source>
</evidence>
<reference evidence="14 15" key="1">
    <citation type="submission" date="2019-05" db="EMBL/GenBank/DDBJ databases">
        <title>Another draft genome of Portunus trituberculatus and its Hox gene families provides insights of decapod evolution.</title>
        <authorList>
            <person name="Jeong J.-H."/>
            <person name="Song I."/>
            <person name="Kim S."/>
            <person name="Choi T."/>
            <person name="Kim D."/>
            <person name="Ryu S."/>
            <person name="Kim W."/>
        </authorList>
    </citation>
    <scope>NUCLEOTIDE SEQUENCE [LARGE SCALE GENOMIC DNA]</scope>
    <source>
        <tissue evidence="14">Muscle</tissue>
    </source>
</reference>
<proteinExistence type="inferred from homology"/>
<dbReference type="PROSITE" id="PS50262">
    <property type="entry name" value="G_PROTEIN_RECEP_F1_2"/>
    <property type="match status" value="1"/>
</dbReference>
<organism evidence="14 15">
    <name type="scientific">Portunus trituberculatus</name>
    <name type="common">Swimming crab</name>
    <name type="synonym">Neptunus trituberculatus</name>
    <dbReference type="NCBI Taxonomy" id="210409"/>
    <lineage>
        <taxon>Eukaryota</taxon>
        <taxon>Metazoa</taxon>
        <taxon>Ecdysozoa</taxon>
        <taxon>Arthropoda</taxon>
        <taxon>Crustacea</taxon>
        <taxon>Multicrustacea</taxon>
        <taxon>Malacostraca</taxon>
        <taxon>Eumalacostraca</taxon>
        <taxon>Eucarida</taxon>
        <taxon>Decapoda</taxon>
        <taxon>Pleocyemata</taxon>
        <taxon>Brachyura</taxon>
        <taxon>Eubrachyura</taxon>
        <taxon>Portunoidea</taxon>
        <taxon>Portunidae</taxon>
        <taxon>Portuninae</taxon>
        <taxon>Portunus</taxon>
    </lineage>
</organism>
<dbReference type="GO" id="GO:0071880">
    <property type="term" value="P:adenylate cyclase-activating adrenergic receptor signaling pathway"/>
    <property type="evidence" value="ECO:0007669"/>
    <property type="project" value="TreeGrafter"/>
</dbReference>
<feature type="signal peptide" evidence="12">
    <location>
        <begin position="1"/>
        <end position="19"/>
    </location>
</feature>
<keyword evidence="15" id="KW-1185">Reference proteome</keyword>
<dbReference type="InterPro" id="IPR000276">
    <property type="entry name" value="GPCR_Rhodpsn"/>
</dbReference>
<keyword evidence="12" id="KW-0732">Signal</keyword>
<gene>
    <name evidence="14" type="primary">5-HT7_1</name>
    <name evidence="14" type="ORF">E2C01_065275</name>
</gene>
<evidence type="ECO:0000256" key="6">
    <source>
        <dbReference type="ARBA" id="ARBA00023040"/>
    </source>
</evidence>
<keyword evidence="9 14" id="KW-0675">Receptor</keyword>
<dbReference type="AlphaFoldDB" id="A0A5B7HQM0"/>
<keyword evidence="5 11" id="KW-1133">Transmembrane helix</keyword>
<evidence type="ECO:0000256" key="9">
    <source>
        <dbReference type="ARBA" id="ARBA00023170"/>
    </source>
</evidence>
<dbReference type="GO" id="GO:0043410">
    <property type="term" value="P:positive regulation of MAPK cascade"/>
    <property type="evidence" value="ECO:0007669"/>
    <property type="project" value="TreeGrafter"/>
</dbReference>
<dbReference type="Pfam" id="PF00001">
    <property type="entry name" value="7tm_1"/>
    <property type="match status" value="1"/>
</dbReference>
<dbReference type="PANTHER" id="PTHR24248">
    <property type="entry name" value="ADRENERGIC RECEPTOR-RELATED G-PROTEIN COUPLED RECEPTOR"/>
    <property type="match status" value="1"/>
</dbReference>
<feature type="chain" id="PRO_5022766161" evidence="12">
    <location>
        <begin position="20"/>
        <end position="65"/>
    </location>
</feature>
<evidence type="ECO:0000256" key="11">
    <source>
        <dbReference type="SAM" id="Phobius"/>
    </source>
</evidence>
<comment type="caution">
    <text evidence="14">The sequence shown here is derived from an EMBL/GenBank/DDBJ whole genome shotgun (WGS) entry which is preliminary data.</text>
</comment>
<dbReference type="Proteomes" id="UP000324222">
    <property type="component" value="Unassembled WGS sequence"/>
</dbReference>
<keyword evidence="10" id="KW-0807">Transducer</keyword>
<keyword evidence="7 11" id="KW-0472">Membrane</keyword>
<dbReference type="GO" id="GO:0005886">
    <property type="term" value="C:plasma membrane"/>
    <property type="evidence" value="ECO:0007669"/>
    <property type="project" value="UniProtKB-SubCell"/>
</dbReference>
<protein>
    <submittedName>
        <fullName evidence="14">5-hydroxytryptamine receptor 1</fullName>
    </submittedName>
</protein>
<comment type="similarity">
    <text evidence="2">Belongs to the G-protein coupled receptor 1 family.</text>
</comment>
<keyword evidence="6" id="KW-0297">G-protein coupled receptor</keyword>
<comment type="subcellular location">
    <subcellularLocation>
        <location evidence="1">Cell membrane</location>
        <topology evidence="1">Multi-pass membrane protein</topology>
    </subcellularLocation>
</comment>
<dbReference type="EMBL" id="VSRR010032136">
    <property type="protein sequence ID" value="MPC71008.1"/>
    <property type="molecule type" value="Genomic_DNA"/>
</dbReference>
<dbReference type="OrthoDB" id="5951059at2759"/>
<evidence type="ECO:0000256" key="7">
    <source>
        <dbReference type="ARBA" id="ARBA00023136"/>
    </source>
</evidence>
<dbReference type="InterPro" id="IPR017452">
    <property type="entry name" value="GPCR_Rhodpsn_7TM"/>
</dbReference>
<evidence type="ECO:0000256" key="2">
    <source>
        <dbReference type="ARBA" id="ARBA00010663"/>
    </source>
</evidence>
<evidence type="ECO:0000313" key="15">
    <source>
        <dbReference type="Proteomes" id="UP000324222"/>
    </source>
</evidence>
<keyword evidence="8" id="KW-1015">Disulfide bond</keyword>
<evidence type="ECO:0000256" key="4">
    <source>
        <dbReference type="ARBA" id="ARBA00022692"/>
    </source>
</evidence>
<evidence type="ECO:0000256" key="1">
    <source>
        <dbReference type="ARBA" id="ARBA00004651"/>
    </source>
</evidence>
<dbReference type="GO" id="GO:0004993">
    <property type="term" value="F:G protein-coupled serotonin receptor activity"/>
    <property type="evidence" value="ECO:0007669"/>
    <property type="project" value="UniProtKB-ARBA"/>
</dbReference>
<evidence type="ECO:0000313" key="14">
    <source>
        <dbReference type="EMBL" id="MPC71008.1"/>
    </source>
</evidence>
<name>A0A5B7HQM0_PORTR</name>
<evidence type="ECO:0000256" key="3">
    <source>
        <dbReference type="ARBA" id="ARBA00022475"/>
    </source>
</evidence>
<keyword evidence="3" id="KW-1003">Cell membrane</keyword>
<dbReference type="PANTHER" id="PTHR24248:SF199">
    <property type="entry name" value="IP13425P-RELATED"/>
    <property type="match status" value="1"/>
</dbReference>
<dbReference type="Gene3D" id="1.20.1070.10">
    <property type="entry name" value="Rhodopsin 7-helix transmembrane proteins"/>
    <property type="match status" value="1"/>
</dbReference>
<accession>A0A5B7HQM0</accession>
<sequence>MSAFIVCWLPFFVLALVRPFNTPSPIPPWVSSLFLWLGYANSLLNPIIYATLNKDFRKPFQYPVK</sequence>
<evidence type="ECO:0000259" key="13">
    <source>
        <dbReference type="PROSITE" id="PS50262"/>
    </source>
</evidence>
<evidence type="ECO:0000256" key="10">
    <source>
        <dbReference type="ARBA" id="ARBA00023224"/>
    </source>
</evidence>
<keyword evidence="4 11" id="KW-0812">Transmembrane</keyword>
<evidence type="ECO:0000256" key="5">
    <source>
        <dbReference type="ARBA" id="ARBA00022989"/>
    </source>
</evidence>
<dbReference type="SUPFAM" id="SSF81321">
    <property type="entry name" value="Family A G protein-coupled receptor-like"/>
    <property type="match status" value="1"/>
</dbReference>
<feature type="transmembrane region" description="Helical" evidence="11">
    <location>
        <begin position="29"/>
        <end position="52"/>
    </location>
</feature>
<feature type="domain" description="G-protein coupled receptors family 1 profile" evidence="13">
    <location>
        <begin position="1"/>
        <end position="49"/>
    </location>
</feature>
<evidence type="ECO:0000256" key="8">
    <source>
        <dbReference type="ARBA" id="ARBA00023157"/>
    </source>
</evidence>